<feature type="transmembrane region" description="Helical" evidence="7">
    <location>
        <begin position="137"/>
        <end position="158"/>
    </location>
</feature>
<feature type="transmembrane region" description="Helical" evidence="7">
    <location>
        <begin position="39"/>
        <end position="60"/>
    </location>
</feature>
<evidence type="ECO:0000256" key="4">
    <source>
        <dbReference type="ARBA" id="ARBA00022989"/>
    </source>
</evidence>
<keyword evidence="9" id="KW-1185">Reference proteome</keyword>
<dbReference type="Proteomes" id="UP000630936">
    <property type="component" value="Unassembled WGS sequence"/>
</dbReference>
<dbReference type="PANTHER" id="PTHR31632:SF2">
    <property type="entry name" value="PLASMA MEMBRANE IRON PERMEASE"/>
    <property type="match status" value="1"/>
</dbReference>
<dbReference type="PANTHER" id="PTHR31632">
    <property type="entry name" value="IRON TRANSPORTER FTH1"/>
    <property type="match status" value="1"/>
</dbReference>
<evidence type="ECO:0000256" key="7">
    <source>
        <dbReference type="SAM" id="Phobius"/>
    </source>
</evidence>
<reference evidence="8" key="2">
    <citation type="submission" date="2020-09" db="EMBL/GenBank/DDBJ databases">
        <authorList>
            <person name="Sun Q."/>
            <person name="Ohkuma M."/>
        </authorList>
    </citation>
    <scope>NUCLEOTIDE SEQUENCE</scope>
    <source>
        <strain evidence="8">JCM 4988</strain>
    </source>
</reference>
<accession>A0A918PSR7</accession>
<dbReference type="Pfam" id="PF03239">
    <property type="entry name" value="FTR1"/>
    <property type="match status" value="1"/>
</dbReference>
<dbReference type="GO" id="GO:0033573">
    <property type="term" value="C:high-affinity iron permease complex"/>
    <property type="evidence" value="ECO:0007669"/>
    <property type="project" value="InterPro"/>
</dbReference>
<feature type="compositionally biased region" description="Gly residues" evidence="6">
    <location>
        <begin position="293"/>
        <end position="303"/>
    </location>
</feature>
<feature type="compositionally biased region" description="Basic and acidic residues" evidence="6">
    <location>
        <begin position="262"/>
        <end position="279"/>
    </location>
</feature>
<evidence type="ECO:0000256" key="1">
    <source>
        <dbReference type="ARBA" id="ARBA00004141"/>
    </source>
</evidence>
<comment type="caution">
    <text evidence="8">The sequence shown here is derived from an EMBL/GenBank/DDBJ whole genome shotgun (WGS) entry which is preliminary data.</text>
</comment>
<evidence type="ECO:0000313" key="9">
    <source>
        <dbReference type="Proteomes" id="UP000630936"/>
    </source>
</evidence>
<protein>
    <submittedName>
        <fullName evidence="8">Iron transporter</fullName>
    </submittedName>
</protein>
<dbReference type="RefSeq" id="WP_190121892.1">
    <property type="nucleotide sequence ID" value="NZ_BMWG01000002.1"/>
</dbReference>
<evidence type="ECO:0000256" key="3">
    <source>
        <dbReference type="ARBA" id="ARBA00022692"/>
    </source>
</evidence>
<dbReference type="AlphaFoldDB" id="A0A918PSR7"/>
<gene>
    <name evidence="8" type="ORF">GCM10010387_13120</name>
</gene>
<feature type="transmembrane region" description="Helical" evidence="7">
    <location>
        <begin position="170"/>
        <end position="189"/>
    </location>
</feature>
<comment type="similarity">
    <text evidence="2">Belongs to the oxidase-dependent Fe transporter (OFeT) (TC 9.A.10.1) family.</text>
</comment>
<evidence type="ECO:0000256" key="6">
    <source>
        <dbReference type="SAM" id="MobiDB-lite"/>
    </source>
</evidence>
<sequence>MFDNYLFGLGQGLAAGLAVCVLIGCLIRTGRRESPYPLLLGAGVAVLGSLGAGFALEFGTRSPGLTFEAAEVLGGLLAIAAAAAAARLVLRMTHGELGAARRGLFAAGVLLVGREGVESARFAWSAVRSAIDPDGSAAPLALLLLGAATAVGLCLPALRAVRRLPAARCMPWTAGLLAMAAAGMLGSGVRRLQEARLLPGASDKAYDLGSALPPDSWYGTLLTAIVGVPADPTFVQFSVWALCLVPALVLPGAPVGFGRSAGGEEKTTDEKADSGEKAAHARPAGPDPDAVGRPGGAGTGTGADGDRLCDGPRGAGRGAGRDGG</sequence>
<keyword evidence="3 7" id="KW-0812">Transmembrane</keyword>
<reference evidence="8" key="1">
    <citation type="journal article" date="2014" name="Int. J. Syst. Evol. Microbiol.">
        <title>Complete genome sequence of Corynebacterium casei LMG S-19264T (=DSM 44701T), isolated from a smear-ripened cheese.</title>
        <authorList>
            <consortium name="US DOE Joint Genome Institute (JGI-PGF)"/>
            <person name="Walter F."/>
            <person name="Albersmeier A."/>
            <person name="Kalinowski J."/>
            <person name="Ruckert C."/>
        </authorList>
    </citation>
    <scope>NUCLEOTIDE SEQUENCE</scope>
    <source>
        <strain evidence="8">JCM 4988</strain>
    </source>
</reference>
<evidence type="ECO:0000256" key="2">
    <source>
        <dbReference type="ARBA" id="ARBA00008333"/>
    </source>
</evidence>
<feature type="transmembrane region" description="Helical" evidence="7">
    <location>
        <begin position="99"/>
        <end position="117"/>
    </location>
</feature>
<evidence type="ECO:0000313" key="8">
    <source>
        <dbReference type="EMBL" id="GGZ21451.1"/>
    </source>
</evidence>
<feature type="transmembrane region" description="Helical" evidence="7">
    <location>
        <begin position="6"/>
        <end position="27"/>
    </location>
</feature>
<feature type="region of interest" description="Disordered" evidence="6">
    <location>
        <begin position="259"/>
        <end position="324"/>
    </location>
</feature>
<dbReference type="GO" id="GO:0015093">
    <property type="term" value="F:ferrous iron transmembrane transporter activity"/>
    <property type="evidence" value="ECO:0007669"/>
    <property type="project" value="TreeGrafter"/>
</dbReference>
<keyword evidence="5 7" id="KW-0472">Membrane</keyword>
<dbReference type="EMBL" id="BMWG01000002">
    <property type="protein sequence ID" value="GGZ21451.1"/>
    <property type="molecule type" value="Genomic_DNA"/>
</dbReference>
<organism evidence="8 9">
    <name type="scientific">Streptomyces inusitatus</name>
    <dbReference type="NCBI Taxonomy" id="68221"/>
    <lineage>
        <taxon>Bacteria</taxon>
        <taxon>Bacillati</taxon>
        <taxon>Actinomycetota</taxon>
        <taxon>Actinomycetes</taxon>
        <taxon>Kitasatosporales</taxon>
        <taxon>Streptomycetaceae</taxon>
        <taxon>Streptomyces</taxon>
    </lineage>
</organism>
<feature type="transmembrane region" description="Helical" evidence="7">
    <location>
        <begin position="72"/>
        <end position="90"/>
    </location>
</feature>
<proteinExistence type="inferred from homology"/>
<evidence type="ECO:0000256" key="5">
    <source>
        <dbReference type="ARBA" id="ARBA00023136"/>
    </source>
</evidence>
<dbReference type="InterPro" id="IPR004923">
    <property type="entry name" value="FTR1/Fip1/EfeU"/>
</dbReference>
<name>A0A918PSR7_9ACTN</name>
<keyword evidence="4 7" id="KW-1133">Transmembrane helix</keyword>
<comment type="subcellular location">
    <subcellularLocation>
        <location evidence="1">Membrane</location>
        <topology evidence="1">Multi-pass membrane protein</topology>
    </subcellularLocation>
</comment>